<accession>A0ABM8QFS1</accession>
<sequence>MNVTPTSRPSSRLGLQVLVLLLAWVVVAGLSWAELIGLQAESGGVVPADSQWATEPDLDELRDDATTKALTEATRPASLAIHASARKSSVPFSPGDTPLPTSDLLSTLSVYRL</sequence>
<dbReference type="Proteomes" id="UP000675880">
    <property type="component" value="Unassembled WGS sequence"/>
</dbReference>
<dbReference type="RefSeq" id="WP_213040265.1">
    <property type="nucleotide sequence ID" value="NZ_CAJNBJ010000001.1"/>
</dbReference>
<proteinExistence type="predicted"/>
<name>A0ABM8QFS1_9BACT</name>
<protein>
    <submittedName>
        <fullName evidence="1">Uncharacterized protein</fullName>
    </submittedName>
</protein>
<comment type="caution">
    <text evidence="1">The sequence shown here is derived from an EMBL/GenBank/DDBJ whole genome shotgun (WGS) entry which is preliminary data.</text>
</comment>
<keyword evidence="2" id="KW-1185">Reference proteome</keyword>
<dbReference type="EMBL" id="CAJNBJ010000001">
    <property type="protein sequence ID" value="CAE6694142.1"/>
    <property type="molecule type" value="Genomic_DNA"/>
</dbReference>
<gene>
    <name evidence="1" type="ORF">NSPZN2_10371</name>
</gene>
<evidence type="ECO:0000313" key="2">
    <source>
        <dbReference type="Proteomes" id="UP000675880"/>
    </source>
</evidence>
<reference evidence="1 2" key="1">
    <citation type="submission" date="2021-02" db="EMBL/GenBank/DDBJ databases">
        <authorList>
            <person name="Han P."/>
        </authorList>
    </citation>
    <scope>NUCLEOTIDE SEQUENCE [LARGE SCALE GENOMIC DNA]</scope>
    <source>
        <strain evidence="1">Candidatus Nitrospira sp. ZN2</strain>
    </source>
</reference>
<evidence type="ECO:0000313" key="1">
    <source>
        <dbReference type="EMBL" id="CAE6694142.1"/>
    </source>
</evidence>
<organism evidence="1 2">
    <name type="scientific">Nitrospira defluvii</name>
    <dbReference type="NCBI Taxonomy" id="330214"/>
    <lineage>
        <taxon>Bacteria</taxon>
        <taxon>Pseudomonadati</taxon>
        <taxon>Nitrospirota</taxon>
        <taxon>Nitrospiria</taxon>
        <taxon>Nitrospirales</taxon>
        <taxon>Nitrospiraceae</taxon>
        <taxon>Nitrospira</taxon>
    </lineage>
</organism>